<reference evidence="4 6" key="2">
    <citation type="submission" date="2015-12" db="EMBL/GenBank/DDBJ databases">
        <authorList>
            <person name="Lauer A."/>
            <person name="Humrighouse B."/>
            <person name="Loparev V."/>
            <person name="Shewmaker P.L."/>
            <person name="Whitney A.M."/>
            <person name="McLaughlin R.W."/>
        </authorList>
    </citation>
    <scope>NUCLEOTIDE SEQUENCE [LARGE SCALE GENOMIC DNA]</scope>
    <source>
        <strain evidence="4 6">LMG 23085</strain>
    </source>
</reference>
<evidence type="ECO:0000313" key="5">
    <source>
        <dbReference type="EMBL" id="OJG91553.1"/>
    </source>
</evidence>
<comment type="similarity">
    <text evidence="1">Belongs to the short-chain dehydrogenases/reductases (SDR) family.</text>
</comment>
<dbReference type="InterPro" id="IPR036291">
    <property type="entry name" value="NAD(P)-bd_dom_sf"/>
</dbReference>
<proteinExistence type="inferred from homology"/>
<dbReference type="InterPro" id="IPR002347">
    <property type="entry name" value="SDR_fam"/>
</dbReference>
<dbReference type="Gene3D" id="3.40.50.720">
    <property type="entry name" value="NAD(P)-binding Rossmann-like Domain"/>
    <property type="match status" value="1"/>
</dbReference>
<evidence type="ECO:0000313" key="4">
    <source>
        <dbReference type="EMBL" id="ALS02081.1"/>
    </source>
</evidence>
<dbReference type="PANTHER" id="PTHR44196:SF1">
    <property type="entry name" value="DEHYDROGENASE_REDUCTASE SDR FAMILY MEMBER 7B"/>
    <property type="match status" value="1"/>
</dbReference>
<dbReference type="NCBIfam" id="NF033684">
    <property type="entry name" value="suffix_2_RND"/>
    <property type="match status" value="1"/>
</dbReference>
<dbReference type="AlphaFoldDB" id="A0A0S3KCN2"/>
<sequence>MKKKFEGANIVIIGATGGLGTSYARAFADEGASILLAGRNELKLQELAQALPEKTSVAQVDITSAESVEKLAVLASKWAEKIDIVVNATGFDVRKSLTEHQIAEIDKSVNINLIGSILISRAFLPHMRANKGSTIVHMGGFADGRLAFPYYSVDVATRSGIFSFVESINRELQQDGSLVRLTYFCPNSADTTAERPFHSVWKEMGISISSTDQVAAELLKAVEQKKTIYIMGGIATRFFAKLNSLSPKTADILLLNKYGAILKKYFGSNESKKMNREKKNSSLKKIALCMVVLSFGLYGLLPVVPFISFNLSLKMVIAGTIMGISEILFWLGSLILGKELIIKYRNNFNFFKCFGKL</sequence>
<evidence type="ECO:0000256" key="2">
    <source>
        <dbReference type="ARBA" id="ARBA00023002"/>
    </source>
</evidence>
<dbReference type="GO" id="GO:0016020">
    <property type="term" value="C:membrane"/>
    <property type="evidence" value="ECO:0007669"/>
    <property type="project" value="TreeGrafter"/>
</dbReference>
<protein>
    <submittedName>
        <fullName evidence="5">Dehydrogenase</fullName>
    </submittedName>
    <submittedName>
        <fullName evidence="4">Oxidoreductase</fullName>
    </submittedName>
</protein>
<evidence type="ECO:0000256" key="1">
    <source>
        <dbReference type="ARBA" id="ARBA00006484"/>
    </source>
</evidence>
<gene>
    <name evidence="4" type="ORF">ATZ33_12010</name>
    <name evidence="5" type="ORF">RV15_GL000639</name>
</gene>
<dbReference type="OrthoDB" id="9803333at2"/>
<feature type="transmembrane region" description="Helical" evidence="3">
    <location>
        <begin position="315"/>
        <end position="336"/>
    </location>
</feature>
<dbReference type="RefSeq" id="WP_071877959.1">
    <property type="nucleotide sequence ID" value="NZ_JXLC01000013.1"/>
</dbReference>
<accession>A0A0S3KCN2</accession>
<evidence type="ECO:0000313" key="6">
    <source>
        <dbReference type="Proteomes" id="UP000065511"/>
    </source>
</evidence>
<dbReference type="CDD" id="cd05233">
    <property type="entry name" value="SDR_c"/>
    <property type="match status" value="1"/>
</dbReference>
<evidence type="ECO:0000313" key="7">
    <source>
        <dbReference type="Proteomes" id="UP000183039"/>
    </source>
</evidence>
<dbReference type="SUPFAM" id="SSF51735">
    <property type="entry name" value="NAD(P)-binding Rossmann-fold domains"/>
    <property type="match status" value="1"/>
</dbReference>
<dbReference type="PANTHER" id="PTHR44196">
    <property type="entry name" value="DEHYDROGENASE/REDUCTASE SDR FAMILY MEMBER 7B"/>
    <property type="match status" value="1"/>
</dbReference>
<keyword evidence="3" id="KW-0812">Transmembrane</keyword>
<evidence type="ECO:0000256" key="3">
    <source>
        <dbReference type="SAM" id="Phobius"/>
    </source>
</evidence>
<keyword evidence="3" id="KW-0472">Membrane</keyword>
<feature type="transmembrane region" description="Helical" evidence="3">
    <location>
        <begin position="286"/>
        <end position="309"/>
    </location>
</feature>
<dbReference type="Pfam" id="PF00106">
    <property type="entry name" value="adh_short"/>
    <property type="match status" value="1"/>
</dbReference>
<dbReference type="GO" id="GO:0016491">
    <property type="term" value="F:oxidoreductase activity"/>
    <property type="evidence" value="ECO:0007669"/>
    <property type="project" value="UniProtKB-KW"/>
</dbReference>
<keyword evidence="3" id="KW-1133">Transmembrane helix</keyword>
<keyword evidence="2" id="KW-0560">Oxidoreductase</keyword>
<dbReference type="InterPro" id="IPR047961">
    <property type="entry name" value="Transp_suffix-like"/>
</dbReference>
<keyword evidence="6" id="KW-1185">Reference proteome</keyword>
<dbReference type="Proteomes" id="UP000183039">
    <property type="component" value="Unassembled WGS sequence"/>
</dbReference>
<dbReference type="EMBL" id="CP013614">
    <property type="protein sequence ID" value="ALS02081.1"/>
    <property type="molecule type" value="Genomic_DNA"/>
</dbReference>
<dbReference type="Proteomes" id="UP000065511">
    <property type="component" value="Chromosome"/>
</dbReference>
<dbReference type="KEGG" id="ess:ATZ33_12010"/>
<reference evidence="5 7" key="1">
    <citation type="submission" date="2014-12" db="EMBL/GenBank/DDBJ databases">
        <title>Draft genome sequences of 29 type strains of Enterococci.</title>
        <authorList>
            <person name="Zhong Z."/>
            <person name="Sun Z."/>
            <person name="Liu W."/>
            <person name="Zhang W."/>
            <person name="Zhang H."/>
        </authorList>
    </citation>
    <scope>NUCLEOTIDE SEQUENCE [LARGE SCALE GENOMIC DNA]</scope>
    <source>
        <strain evidence="5 7">DSM 22801</strain>
    </source>
</reference>
<organism evidence="5 7">
    <name type="scientific">Enterococcus silesiacus</name>
    <dbReference type="NCBI Taxonomy" id="332949"/>
    <lineage>
        <taxon>Bacteria</taxon>
        <taxon>Bacillati</taxon>
        <taxon>Bacillota</taxon>
        <taxon>Bacilli</taxon>
        <taxon>Lactobacillales</taxon>
        <taxon>Enterococcaceae</taxon>
        <taxon>Enterococcus</taxon>
    </lineage>
</organism>
<name>A0A0S3KCN2_9ENTE</name>
<dbReference type="EMBL" id="JXLC01000013">
    <property type="protein sequence ID" value="OJG91553.1"/>
    <property type="molecule type" value="Genomic_DNA"/>
</dbReference>